<dbReference type="Pfam" id="PF14081">
    <property type="entry name" value="DUF4262"/>
    <property type="match status" value="1"/>
</dbReference>
<evidence type="ECO:0008006" key="3">
    <source>
        <dbReference type="Google" id="ProtNLM"/>
    </source>
</evidence>
<gene>
    <name evidence="1" type="ORF">AWE51_24840</name>
</gene>
<dbReference type="STRING" id="1642818.AWE51_24840"/>
<proteinExistence type="predicted"/>
<keyword evidence="2" id="KW-1185">Reference proteome</keyword>
<dbReference type="RefSeq" id="WP_066313634.1">
    <property type="nucleotide sequence ID" value="NZ_LQRT01000012.1"/>
</dbReference>
<dbReference type="AlphaFoldDB" id="A0A162CQZ6"/>
<reference evidence="1 2" key="1">
    <citation type="submission" date="2016-01" db="EMBL/GenBank/DDBJ databases">
        <title>The draft genome sequence of Aquimarina sp. RZW4-3-2.</title>
        <authorList>
            <person name="Wang Y."/>
        </authorList>
    </citation>
    <scope>NUCLEOTIDE SEQUENCE [LARGE SCALE GENOMIC DNA]</scope>
    <source>
        <strain evidence="1 2">RZW4-3-2</strain>
    </source>
</reference>
<organism evidence="1 2">
    <name type="scientific">Aquimarina aggregata</name>
    <dbReference type="NCBI Taxonomy" id="1642818"/>
    <lineage>
        <taxon>Bacteria</taxon>
        <taxon>Pseudomonadati</taxon>
        <taxon>Bacteroidota</taxon>
        <taxon>Flavobacteriia</taxon>
        <taxon>Flavobacteriales</taxon>
        <taxon>Flavobacteriaceae</taxon>
        <taxon>Aquimarina</taxon>
    </lineage>
</organism>
<sequence length="287" mass="34197">MENHEEHDKQAKERIVNDIKEYDCHLALFESDGYSPAFVYTIGLYEKFQHPEIILFGLKTDVMGHLLNGLRDEIRKGNSYKLNQKYSGLLESYEVQFLEVNKENYADYFGYAGWYYENTFDFPVLQMIWPDKESKWPWESGFNENWKFKQPLLDRNTEFKYQEEKNLGVYTTHHAFEGKPILYVHHNEDGDWQFHTEYEPKIADSKLVCLEEIIKLDPTLNEVYYLNYGQTAYRNEIGGEWTIEEYESEKEEETTGNNGYTTMADREQNLKTSNKSNFWSKLKGMWS</sequence>
<dbReference type="EMBL" id="LQRT01000012">
    <property type="protein sequence ID" value="KZS40844.1"/>
    <property type="molecule type" value="Genomic_DNA"/>
</dbReference>
<evidence type="ECO:0000313" key="2">
    <source>
        <dbReference type="Proteomes" id="UP000076715"/>
    </source>
</evidence>
<evidence type="ECO:0000313" key="1">
    <source>
        <dbReference type="EMBL" id="KZS40844.1"/>
    </source>
</evidence>
<dbReference type="InterPro" id="IPR025358">
    <property type="entry name" value="DUF4262"/>
</dbReference>
<name>A0A162CQZ6_9FLAO</name>
<dbReference type="OrthoDB" id="9793188at2"/>
<protein>
    <recommendedName>
        <fullName evidence="3">DUF4262 domain-containing protein</fullName>
    </recommendedName>
</protein>
<comment type="caution">
    <text evidence="1">The sequence shown here is derived from an EMBL/GenBank/DDBJ whole genome shotgun (WGS) entry which is preliminary data.</text>
</comment>
<accession>A0A162CQZ6</accession>
<dbReference type="Proteomes" id="UP000076715">
    <property type="component" value="Unassembled WGS sequence"/>
</dbReference>